<dbReference type="AlphaFoldDB" id="A0A819SWZ4"/>
<name>A0A819SWZ4_9BILA</name>
<evidence type="ECO:0000313" key="2">
    <source>
        <dbReference type="EMBL" id="CAF4069936.1"/>
    </source>
</evidence>
<comment type="caution">
    <text evidence="2">The sequence shown here is derived from an EMBL/GenBank/DDBJ whole genome shotgun (WGS) entry which is preliminary data.</text>
</comment>
<feature type="domain" description="VWFA" evidence="1">
    <location>
        <begin position="44"/>
        <end position="214"/>
    </location>
</feature>
<dbReference type="SUPFAM" id="SSF53300">
    <property type="entry name" value="vWA-like"/>
    <property type="match status" value="1"/>
</dbReference>
<dbReference type="Pfam" id="PF00092">
    <property type="entry name" value="VWA"/>
    <property type="match status" value="1"/>
</dbReference>
<accession>A0A819SWZ4</accession>
<sequence length="976" mass="112871">MASYLKLPFSSQQNYVEIKLSHPEGTYDATTTTAAAAAASGDLDIVCCVDVSGSMAGSPINNVCEVLRDIYVRTQKDYRLFTYNTQTDVNRTLKTLAERNENLQGSGGTSFACIFTAIKDYLLQNASAKKPVTFIFMTDGQDNEPNGPALQKSIQMLKLILSGMTNLPPITFHVIGFGEVNDAFLNQIRTFGTRQGLFRYSTESKELQNNFNDMFEYALSVRQFTIKFPNGKTYTANNIDNETVGFLTNEGDDLSAIAELTLIDDKTTTTQFPLQPMKDIRAIHRLHALNLIQPENEEQVKSIQTYLNDIQITNSKNFAERLETEQIYKEIDQRMMEYRELFTQLKMTQVPERVKLQLSALRHDPIFANTQRKKKLDLRVNRNVDYFKKTDISGILQGYKVSITPDTWEKIKEQKQDWVDIYSNEDIYEIMRKSSDNILCLGIFVQRDEEVITNPAKGLKLVKATNTIISYDSFINGMNLAKSNQRAQGQFTTLNDHYSIAGALADEQINAVIPLYINDEHMKRIRILEGIWLGYLYTLDSYGYDRQQEVALLKLLYEIIQQRTKTDRQKQVLIELEKVCRFIIDESQGFKNAEQFGEKTYDKLLKRLPIVNTQEYDLSIPLMIGYLRNDLKSVLVPIYYEYLRQEYLKKYPKNSATVKTIVENLVYGSNAKQLPTTSSTDNSNTLTNNNLPDYIERSFINYFHDELSQPIQLTPEKITKEDRKLVVHKEIELNYIKSLLLPLPDFIRTMLNYCKIDEDYIEKHLDYDTLRYELLITFYYLIYSDTNSGGLLNLPKKEDILYIIDGRLQSEKVRVVAHEDMEGVRLVRLASHAALNCKTLEGFAGVMRKYCPNRRGPIFSEIFIRLVEAYDQGEGDTDGTATKKEKLMALLKNQISTTTATKVIYEDMDQCHSLPSLDDALKSLRRFIDEKEIEEIGLQNRGRLVVYCRRTRMEDRQCRRKRNYRFFLYPFYEDSF</sequence>
<gene>
    <name evidence="2" type="ORF">OKA104_LOCUS33910</name>
</gene>
<dbReference type="EMBL" id="CAJOAY010004438">
    <property type="protein sequence ID" value="CAF4069936.1"/>
    <property type="molecule type" value="Genomic_DNA"/>
</dbReference>
<protein>
    <recommendedName>
        <fullName evidence="1">VWFA domain-containing protein</fullName>
    </recommendedName>
</protein>
<dbReference type="PROSITE" id="PS50234">
    <property type="entry name" value="VWFA"/>
    <property type="match status" value="1"/>
</dbReference>
<dbReference type="CDD" id="cd00198">
    <property type="entry name" value="vWFA"/>
    <property type="match status" value="1"/>
</dbReference>
<dbReference type="Proteomes" id="UP000663881">
    <property type="component" value="Unassembled WGS sequence"/>
</dbReference>
<evidence type="ECO:0000259" key="1">
    <source>
        <dbReference type="PROSITE" id="PS50234"/>
    </source>
</evidence>
<dbReference type="InterPro" id="IPR036465">
    <property type="entry name" value="vWFA_dom_sf"/>
</dbReference>
<proteinExistence type="predicted"/>
<organism evidence="2 3">
    <name type="scientific">Adineta steineri</name>
    <dbReference type="NCBI Taxonomy" id="433720"/>
    <lineage>
        <taxon>Eukaryota</taxon>
        <taxon>Metazoa</taxon>
        <taxon>Spiralia</taxon>
        <taxon>Gnathifera</taxon>
        <taxon>Rotifera</taxon>
        <taxon>Eurotatoria</taxon>
        <taxon>Bdelloidea</taxon>
        <taxon>Adinetida</taxon>
        <taxon>Adinetidae</taxon>
        <taxon>Adineta</taxon>
    </lineage>
</organism>
<evidence type="ECO:0000313" key="3">
    <source>
        <dbReference type="Proteomes" id="UP000663881"/>
    </source>
</evidence>
<dbReference type="InterPro" id="IPR002035">
    <property type="entry name" value="VWF_A"/>
</dbReference>
<reference evidence="2" key="1">
    <citation type="submission" date="2021-02" db="EMBL/GenBank/DDBJ databases">
        <authorList>
            <person name="Nowell W R."/>
        </authorList>
    </citation>
    <scope>NUCLEOTIDE SEQUENCE</scope>
</reference>
<dbReference type="SMART" id="SM00327">
    <property type="entry name" value="VWA"/>
    <property type="match status" value="1"/>
</dbReference>
<dbReference type="Gene3D" id="3.40.50.410">
    <property type="entry name" value="von Willebrand factor, type A domain"/>
    <property type="match status" value="1"/>
</dbReference>